<dbReference type="STRING" id="1617426.TR69_WS6001000110"/>
<name>A0A136M013_9BACT</name>
<feature type="transmembrane region" description="Helical" evidence="1">
    <location>
        <begin position="58"/>
        <end position="79"/>
    </location>
</feature>
<evidence type="ECO:0000313" key="3">
    <source>
        <dbReference type="Proteomes" id="UP000070457"/>
    </source>
</evidence>
<dbReference type="Proteomes" id="UP000070457">
    <property type="component" value="Unassembled WGS sequence"/>
</dbReference>
<proteinExistence type="predicted"/>
<keyword evidence="1" id="KW-0812">Transmembrane</keyword>
<accession>A0A136M013</accession>
<comment type="caution">
    <text evidence="2">The sequence shown here is derived from an EMBL/GenBank/DDBJ whole genome shotgun (WGS) entry which is preliminary data.</text>
</comment>
<keyword evidence="1" id="KW-0472">Membrane</keyword>
<feature type="transmembrane region" description="Helical" evidence="1">
    <location>
        <begin position="130"/>
        <end position="150"/>
    </location>
</feature>
<gene>
    <name evidence="2" type="ORF">TR69_WS6001000110</name>
</gene>
<evidence type="ECO:0000256" key="1">
    <source>
        <dbReference type="SAM" id="Phobius"/>
    </source>
</evidence>
<feature type="transmembrane region" description="Helical" evidence="1">
    <location>
        <begin position="91"/>
        <end position="115"/>
    </location>
</feature>
<dbReference type="AlphaFoldDB" id="A0A136M013"/>
<organism evidence="2 3">
    <name type="scientific">candidate division WS6 bacterium OLB20</name>
    <dbReference type="NCBI Taxonomy" id="1617426"/>
    <lineage>
        <taxon>Bacteria</taxon>
        <taxon>Candidatus Dojkabacteria</taxon>
    </lineage>
</organism>
<reference evidence="2 3" key="1">
    <citation type="submission" date="2015-02" db="EMBL/GenBank/DDBJ databases">
        <title>Improved understanding of the partial-nitritation anammox process through 23 genomes representing the majority of the microbial community.</title>
        <authorList>
            <person name="Speth D.R."/>
            <person name="In T Zandt M."/>
            <person name="Guerrero Cruz S."/>
            <person name="Jetten M.S."/>
            <person name="Dutilh B.E."/>
        </authorList>
    </citation>
    <scope>NUCLEOTIDE SEQUENCE [LARGE SCALE GENOMIC DNA]</scope>
    <source>
        <strain evidence="2">OLB20</strain>
    </source>
</reference>
<feature type="transmembrane region" description="Helical" evidence="1">
    <location>
        <begin position="25"/>
        <end position="46"/>
    </location>
</feature>
<evidence type="ECO:0000313" key="2">
    <source>
        <dbReference type="EMBL" id="KXK27237.1"/>
    </source>
</evidence>
<feature type="transmembrane region" description="Helical" evidence="1">
    <location>
        <begin position="162"/>
        <end position="182"/>
    </location>
</feature>
<sequence length="195" mass="21972">MKRERLPILESILRSGMYLKPSMPLYAKITFFNVVSAFCAGMFLIFGYTNYQFGQITFATFEFSLAGGFAISMLLLRLTSRYNPSAIVNSLLLYIGAAVLIITGGTVGTGVYWLLMCPLLYLNFWGRKLGLVWMMGMIILLAGIVILNALEIVRIAYTQYQMLIFLLAIAVSTFLLWLHSYLDSLKLRSLTDEAE</sequence>
<keyword evidence="1" id="KW-1133">Transmembrane helix</keyword>
<dbReference type="EMBL" id="JYNZ01000002">
    <property type="protein sequence ID" value="KXK27237.1"/>
    <property type="molecule type" value="Genomic_DNA"/>
</dbReference>
<protein>
    <submittedName>
        <fullName evidence="2">Uncharacterized protein</fullName>
    </submittedName>
</protein>